<accession>A0ABX1QY79</accession>
<keyword evidence="6" id="KW-0963">Cytoplasm</keyword>
<keyword evidence="7" id="KW-0479">Metal-binding</keyword>
<comment type="cofactor">
    <cofactor evidence="2">
        <name>Zn(2+)</name>
        <dbReference type="ChEBI" id="CHEBI:29105"/>
    </cofactor>
</comment>
<evidence type="ECO:0000256" key="8">
    <source>
        <dbReference type="ARBA" id="ARBA00022801"/>
    </source>
</evidence>
<sequence length="174" mass="19355">MQKTSPFFDERPDDIDISLLVIHNMSLPPGEFGGDDIEALFTGTLDENKHPFFKQIAHLKVSAHCVIRRNGTVEQYVPFSKRAWHAGVSAFQGRSRCNDYAIGIELEGTDTAPFTAAQYTSLASLTHDILSHYPAITLGRIVGHSDIAFGRKTDPGEAFNWCQYRQSISLGKIK</sequence>
<evidence type="ECO:0000313" key="15">
    <source>
        <dbReference type="Proteomes" id="UP000709336"/>
    </source>
</evidence>
<dbReference type="EC" id="3.5.1.28" evidence="5"/>
<dbReference type="InterPro" id="IPR002502">
    <property type="entry name" value="Amidase_domain"/>
</dbReference>
<comment type="subcellular location">
    <subcellularLocation>
        <location evidence="3">Cytoplasm</location>
    </subcellularLocation>
</comment>
<dbReference type="SMART" id="SM00644">
    <property type="entry name" value="Ami_2"/>
    <property type="match status" value="1"/>
</dbReference>
<dbReference type="InterPro" id="IPR051206">
    <property type="entry name" value="NAMLAA_amidase_2"/>
</dbReference>
<dbReference type="NCBIfam" id="NF008758">
    <property type="entry name" value="PRK11789.1"/>
    <property type="match status" value="1"/>
</dbReference>
<dbReference type="Gene3D" id="3.40.80.10">
    <property type="entry name" value="Peptidoglycan recognition protein-like"/>
    <property type="match status" value="1"/>
</dbReference>
<evidence type="ECO:0000256" key="1">
    <source>
        <dbReference type="ARBA" id="ARBA00001561"/>
    </source>
</evidence>
<evidence type="ECO:0000256" key="12">
    <source>
        <dbReference type="ARBA" id="ARBA00042615"/>
    </source>
</evidence>
<organism evidence="14 15">
    <name type="scientific">Alteromonas ponticola</name>
    <dbReference type="NCBI Taxonomy" id="2720613"/>
    <lineage>
        <taxon>Bacteria</taxon>
        <taxon>Pseudomonadati</taxon>
        <taxon>Pseudomonadota</taxon>
        <taxon>Gammaproteobacteria</taxon>
        <taxon>Alteromonadales</taxon>
        <taxon>Alteromonadaceae</taxon>
        <taxon>Alteromonas/Salinimonas group</taxon>
        <taxon>Alteromonas</taxon>
    </lineage>
</organism>
<dbReference type="InterPro" id="IPR036505">
    <property type="entry name" value="Amidase/PGRP_sf"/>
</dbReference>
<keyword evidence="8 14" id="KW-0378">Hydrolase</keyword>
<evidence type="ECO:0000256" key="5">
    <source>
        <dbReference type="ARBA" id="ARBA00011901"/>
    </source>
</evidence>
<dbReference type="PANTHER" id="PTHR30417:SF4">
    <property type="entry name" value="1,6-ANHYDRO-N-ACETYLMURAMYL-L-ALANINE AMIDASE AMPD"/>
    <property type="match status" value="1"/>
</dbReference>
<evidence type="ECO:0000313" key="14">
    <source>
        <dbReference type="EMBL" id="NMH59194.1"/>
    </source>
</evidence>
<keyword evidence="10" id="KW-0961">Cell wall biogenesis/degradation</keyword>
<comment type="catalytic activity">
    <reaction evidence="1">
        <text>Hydrolyzes the link between N-acetylmuramoyl residues and L-amino acid residues in certain cell-wall glycopeptides.</text>
        <dbReference type="EC" id="3.5.1.28"/>
    </reaction>
</comment>
<name>A0ABX1QY79_9ALTE</name>
<dbReference type="EMBL" id="JAATNW010000002">
    <property type="protein sequence ID" value="NMH59194.1"/>
    <property type="molecule type" value="Genomic_DNA"/>
</dbReference>
<dbReference type="GO" id="GO:0008745">
    <property type="term" value="F:N-acetylmuramoyl-L-alanine amidase activity"/>
    <property type="evidence" value="ECO:0007669"/>
    <property type="project" value="UniProtKB-EC"/>
</dbReference>
<evidence type="ECO:0000256" key="3">
    <source>
        <dbReference type="ARBA" id="ARBA00004496"/>
    </source>
</evidence>
<comment type="caution">
    <text evidence="14">The sequence shown here is derived from an EMBL/GenBank/DDBJ whole genome shotgun (WGS) entry which is preliminary data.</text>
</comment>
<dbReference type="SUPFAM" id="SSF55846">
    <property type="entry name" value="N-acetylmuramoyl-L-alanine amidase-like"/>
    <property type="match status" value="1"/>
</dbReference>
<evidence type="ECO:0000256" key="7">
    <source>
        <dbReference type="ARBA" id="ARBA00022723"/>
    </source>
</evidence>
<evidence type="ECO:0000256" key="6">
    <source>
        <dbReference type="ARBA" id="ARBA00022490"/>
    </source>
</evidence>
<evidence type="ECO:0000256" key="9">
    <source>
        <dbReference type="ARBA" id="ARBA00022833"/>
    </source>
</evidence>
<dbReference type="PANTHER" id="PTHR30417">
    <property type="entry name" value="N-ACETYLMURAMOYL-L-ALANINE AMIDASE AMID"/>
    <property type="match status" value="1"/>
</dbReference>
<evidence type="ECO:0000256" key="11">
    <source>
        <dbReference type="ARBA" id="ARBA00039257"/>
    </source>
</evidence>
<dbReference type="Pfam" id="PF01510">
    <property type="entry name" value="Amidase_2"/>
    <property type="match status" value="1"/>
</dbReference>
<keyword evidence="9" id="KW-0862">Zinc</keyword>
<evidence type="ECO:0000256" key="2">
    <source>
        <dbReference type="ARBA" id="ARBA00001947"/>
    </source>
</evidence>
<protein>
    <recommendedName>
        <fullName evidence="11">1,6-anhydro-N-acetylmuramyl-L-alanine amidase AmpD</fullName>
        <ecNumber evidence="5">3.5.1.28</ecNumber>
    </recommendedName>
    <alternativeName>
        <fullName evidence="12">N-acetylmuramoyl-L-alanine amidase</fullName>
    </alternativeName>
</protein>
<dbReference type="CDD" id="cd06583">
    <property type="entry name" value="PGRP"/>
    <property type="match status" value="1"/>
</dbReference>
<evidence type="ECO:0000259" key="13">
    <source>
        <dbReference type="SMART" id="SM00644"/>
    </source>
</evidence>
<dbReference type="Proteomes" id="UP000709336">
    <property type="component" value="Unassembled WGS sequence"/>
</dbReference>
<keyword evidence="15" id="KW-1185">Reference proteome</keyword>
<evidence type="ECO:0000256" key="4">
    <source>
        <dbReference type="ARBA" id="ARBA00007553"/>
    </source>
</evidence>
<reference evidence="14 15" key="1">
    <citation type="submission" date="2020-03" db="EMBL/GenBank/DDBJ databases">
        <title>Alteromonas ponticola sp. nov., isolated from seawater.</title>
        <authorList>
            <person name="Yoon J.-H."/>
            <person name="Kim Y.-O."/>
        </authorList>
    </citation>
    <scope>NUCLEOTIDE SEQUENCE [LARGE SCALE GENOMIC DNA]</scope>
    <source>
        <strain evidence="14 15">MYP5</strain>
    </source>
</reference>
<evidence type="ECO:0000256" key="10">
    <source>
        <dbReference type="ARBA" id="ARBA00023316"/>
    </source>
</evidence>
<comment type="similarity">
    <text evidence="4">Belongs to the N-acetylmuramoyl-L-alanine amidase 2 family.</text>
</comment>
<proteinExistence type="inferred from homology"/>
<feature type="domain" description="N-acetylmuramoyl-L-alanine amidase" evidence="13">
    <location>
        <begin position="5"/>
        <end position="156"/>
    </location>
</feature>
<gene>
    <name evidence="14" type="primary">ampD</name>
    <name evidence="14" type="ORF">HCJ96_04070</name>
</gene>